<evidence type="ECO:0000256" key="6">
    <source>
        <dbReference type="SAM" id="MobiDB-lite"/>
    </source>
</evidence>
<feature type="compositionally biased region" description="Basic and acidic residues" evidence="6">
    <location>
        <begin position="292"/>
        <end position="303"/>
    </location>
</feature>
<dbReference type="EMBL" id="JAKUCV010001923">
    <property type="protein sequence ID" value="KAJ4844573.1"/>
    <property type="molecule type" value="Genomic_DNA"/>
</dbReference>
<dbReference type="InterPro" id="IPR036638">
    <property type="entry name" value="HLH_DNA-bd_sf"/>
</dbReference>
<keyword evidence="5" id="KW-0175">Coiled coil</keyword>
<keyword evidence="3" id="KW-0804">Transcription</keyword>
<comment type="subcellular location">
    <subcellularLocation>
        <location evidence="1">Nucleus</location>
    </subcellularLocation>
</comment>
<feature type="compositionally biased region" description="Low complexity" evidence="6">
    <location>
        <begin position="241"/>
        <end position="250"/>
    </location>
</feature>
<dbReference type="GO" id="GO:0003700">
    <property type="term" value="F:DNA-binding transcription factor activity"/>
    <property type="evidence" value="ECO:0007669"/>
    <property type="project" value="InterPro"/>
</dbReference>
<feature type="compositionally biased region" description="Pro residues" evidence="6">
    <location>
        <begin position="228"/>
        <end position="237"/>
    </location>
</feature>
<keyword evidence="8" id="KW-1185">Reference proteome</keyword>
<evidence type="ECO:0000313" key="7">
    <source>
        <dbReference type="EMBL" id="KAJ4844573.1"/>
    </source>
</evidence>
<evidence type="ECO:0008006" key="9">
    <source>
        <dbReference type="Google" id="ProtNLM"/>
    </source>
</evidence>
<feature type="compositionally biased region" description="Low complexity" evidence="6">
    <location>
        <begin position="317"/>
        <end position="334"/>
    </location>
</feature>
<dbReference type="GO" id="GO:0005634">
    <property type="term" value="C:nucleus"/>
    <property type="evidence" value="ECO:0007669"/>
    <property type="project" value="UniProtKB-SubCell"/>
</dbReference>
<proteinExistence type="predicted"/>
<evidence type="ECO:0000256" key="1">
    <source>
        <dbReference type="ARBA" id="ARBA00004123"/>
    </source>
</evidence>
<evidence type="ECO:0000256" key="3">
    <source>
        <dbReference type="ARBA" id="ARBA00023163"/>
    </source>
</evidence>
<protein>
    <recommendedName>
        <fullName evidence="9">BHLH domain-containing protein</fullName>
    </recommendedName>
</protein>
<dbReference type="GO" id="GO:0006879">
    <property type="term" value="P:intracellular iron ion homeostasis"/>
    <property type="evidence" value="ECO:0007669"/>
    <property type="project" value="InterPro"/>
</dbReference>
<dbReference type="Proteomes" id="UP001141552">
    <property type="component" value="Unassembled WGS sequence"/>
</dbReference>
<feature type="region of interest" description="Disordered" evidence="6">
    <location>
        <begin position="228"/>
        <end position="340"/>
    </location>
</feature>
<dbReference type="OrthoDB" id="515493at2759"/>
<evidence type="ECO:0000256" key="2">
    <source>
        <dbReference type="ARBA" id="ARBA00023015"/>
    </source>
</evidence>
<name>A0A9Q0JK02_9ROSI</name>
<organism evidence="7 8">
    <name type="scientific">Turnera subulata</name>
    <dbReference type="NCBI Taxonomy" id="218843"/>
    <lineage>
        <taxon>Eukaryota</taxon>
        <taxon>Viridiplantae</taxon>
        <taxon>Streptophyta</taxon>
        <taxon>Embryophyta</taxon>
        <taxon>Tracheophyta</taxon>
        <taxon>Spermatophyta</taxon>
        <taxon>Magnoliopsida</taxon>
        <taxon>eudicotyledons</taxon>
        <taxon>Gunneridae</taxon>
        <taxon>Pentapetalae</taxon>
        <taxon>rosids</taxon>
        <taxon>fabids</taxon>
        <taxon>Malpighiales</taxon>
        <taxon>Passifloraceae</taxon>
        <taxon>Turnera</taxon>
    </lineage>
</organism>
<gene>
    <name evidence="7" type="ORF">Tsubulata_023591</name>
</gene>
<reference evidence="7" key="2">
    <citation type="journal article" date="2023" name="Plants (Basel)">
        <title>Annotation of the Turnera subulata (Passifloraceae) Draft Genome Reveals the S-Locus Evolved after the Divergence of Turneroideae from Passifloroideae in a Stepwise Manner.</title>
        <authorList>
            <person name="Henning P.M."/>
            <person name="Roalson E.H."/>
            <person name="Mir W."/>
            <person name="McCubbin A.G."/>
            <person name="Shore J.S."/>
        </authorList>
    </citation>
    <scope>NUCLEOTIDE SEQUENCE</scope>
    <source>
        <strain evidence="7">F60SS</strain>
    </source>
</reference>
<accession>A0A9Q0JK02</accession>
<dbReference type="GO" id="GO:0046983">
    <property type="term" value="F:protein dimerization activity"/>
    <property type="evidence" value="ECO:0007669"/>
    <property type="project" value="InterPro"/>
</dbReference>
<dbReference type="PANTHER" id="PTHR47001:SF1">
    <property type="entry name" value="TRANSCRIPTION FACTOR BHLH11"/>
    <property type="match status" value="1"/>
</dbReference>
<keyword evidence="2" id="KW-0805">Transcription regulation</keyword>
<dbReference type="InterPro" id="IPR044579">
    <property type="entry name" value="bHLH11/121"/>
</dbReference>
<evidence type="ECO:0000256" key="4">
    <source>
        <dbReference type="ARBA" id="ARBA00023242"/>
    </source>
</evidence>
<dbReference type="AlphaFoldDB" id="A0A9Q0JK02"/>
<comment type="caution">
    <text evidence="7">The sequence shown here is derived from an EMBL/GenBank/DDBJ whole genome shotgun (WGS) entry which is preliminary data.</text>
</comment>
<evidence type="ECO:0000256" key="5">
    <source>
        <dbReference type="SAM" id="Coils"/>
    </source>
</evidence>
<dbReference type="PANTHER" id="PTHR47001">
    <property type="entry name" value="TRANSCRIPTION FACTOR BHLH121"/>
    <property type="match status" value="1"/>
</dbReference>
<dbReference type="SUPFAM" id="SSF47459">
    <property type="entry name" value="HLH, helix-loop-helix DNA-binding domain"/>
    <property type="match status" value="1"/>
</dbReference>
<reference evidence="7" key="1">
    <citation type="submission" date="2022-02" db="EMBL/GenBank/DDBJ databases">
        <authorList>
            <person name="Henning P.M."/>
            <person name="McCubbin A.G."/>
            <person name="Shore J.S."/>
        </authorList>
    </citation>
    <scope>NUCLEOTIDE SEQUENCE</scope>
    <source>
        <strain evidence="7">F60SS</strain>
        <tissue evidence="7">Leaves</tissue>
    </source>
</reference>
<feature type="non-terminal residue" evidence="7">
    <location>
        <position position="340"/>
    </location>
</feature>
<sequence length="340" mass="37874">RLHNCFGYGGTKMASFWGRLGDTPVGSSFVERGPHKPRKFREMDRRRTTNDLSIPARVQTSAAEPRQRPEMEVKDPVVAARKVQKADREKLRRDNLNEQPKNDKATILTDTIQLLKDLTAEVNRLKAEYGALSEESREEKNELREEKASLKSDIENLNVQYQQRVRVMYPWNTGADSSIVMHPPFSYPMPVPVPAGPMPMHTPLQPFIFFGDQNAGAVPTPCSTFLPYPTPANPPNDHPSSLHASTSHVSSKQDSKSKSTKDRQRGDDEERCDDGSSDVATELELKMPGSSGRKDMTKGERKGKQCHRKEKNIVNGSSSTRVSSSQDHGTSSSSVGDVTK</sequence>
<feature type="compositionally biased region" description="Basic and acidic residues" evidence="6">
    <location>
        <begin position="251"/>
        <end position="268"/>
    </location>
</feature>
<feature type="coiled-coil region" evidence="5">
    <location>
        <begin position="79"/>
        <end position="160"/>
    </location>
</feature>
<keyword evidence="4" id="KW-0539">Nucleus</keyword>
<evidence type="ECO:0000313" key="8">
    <source>
        <dbReference type="Proteomes" id="UP001141552"/>
    </source>
</evidence>